<evidence type="ECO:0000313" key="3">
    <source>
        <dbReference type="EMBL" id="MFD0930857.1"/>
    </source>
</evidence>
<accession>A0ABW3GJQ9</accession>
<reference evidence="4" key="1">
    <citation type="journal article" date="2019" name="Int. J. Syst. Evol. Microbiol.">
        <title>The Global Catalogue of Microorganisms (GCM) 10K type strain sequencing project: providing services to taxonomists for standard genome sequencing and annotation.</title>
        <authorList>
            <consortium name="The Broad Institute Genomics Platform"/>
            <consortium name="The Broad Institute Genome Sequencing Center for Infectious Disease"/>
            <person name="Wu L."/>
            <person name="Ma J."/>
        </authorList>
    </citation>
    <scope>NUCLEOTIDE SEQUENCE [LARGE SCALE GENOMIC DNA]</scope>
    <source>
        <strain evidence="4">CCUG 59685</strain>
    </source>
</reference>
<comment type="caution">
    <text evidence="3">The sequence shown here is derived from an EMBL/GenBank/DDBJ whole genome shotgun (WGS) entry which is preliminary data.</text>
</comment>
<feature type="signal peptide" evidence="1">
    <location>
        <begin position="1"/>
        <end position="22"/>
    </location>
</feature>
<dbReference type="InterPro" id="IPR053892">
    <property type="entry name" value="MoaF-like"/>
</dbReference>
<feature type="chain" id="PRO_5046125663" evidence="1">
    <location>
        <begin position="23"/>
        <end position="122"/>
    </location>
</feature>
<dbReference type="Pfam" id="PF22036">
    <property type="entry name" value="MoaF_like"/>
    <property type="match status" value="1"/>
</dbReference>
<evidence type="ECO:0000259" key="2">
    <source>
        <dbReference type="Pfam" id="PF22036"/>
    </source>
</evidence>
<dbReference type="Proteomes" id="UP001597106">
    <property type="component" value="Unassembled WGS sequence"/>
</dbReference>
<proteinExistence type="predicted"/>
<gene>
    <name evidence="3" type="ORF">ACFQ1T_13795</name>
</gene>
<dbReference type="RefSeq" id="WP_379077799.1">
    <property type="nucleotide sequence ID" value="NZ_JBHTJW010000004.1"/>
</dbReference>
<sequence length="122" mass="13755">MKSLSLLFSSLLFATWIPAAHAAEAFIGQFLYKYDGGSIYRVEVKDPQFMTWTCVEGSEKGASGKERPDRFKIADKIYFASWVEKTGINVTQVVNLNTMKVYSTIIDGKERYVISGAIVREK</sequence>
<dbReference type="EMBL" id="JBHTJW010000004">
    <property type="protein sequence ID" value="MFD0930857.1"/>
    <property type="molecule type" value="Genomic_DNA"/>
</dbReference>
<keyword evidence="1" id="KW-0732">Signal</keyword>
<evidence type="ECO:0000256" key="1">
    <source>
        <dbReference type="SAM" id="SignalP"/>
    </source>
</evidence>
<dbReference type="Gene3D" id="2.40.128.20">
    <property type="match status" value="1"/>
</dbReference>
<keyword evidence="4" id="KW-1185">Reference proteome</keyword>
<organism evidence="3 4">
    <name type="scientific">Methylophilus glucosoxydans</name>
    <dbReference type="NCBI Taxonomy" id="752553"/>
    <lineage>
        <taxon>Bacteria</taxon>
        <taxon>Pseudomonadati</taxon>
        <taxon>Pseudomonadota</taxon>
        <taxon>Betaproteobacteria</taxon>
        <taxon>Nitrosomonadales</taxon>
        <taxon>Methylophilaceae</taxon>
        <taxon>Methylophilus</taxon>
    </lineage>
</organism>
<protein>
    <submittedName>
        <fullName evidence="3">Phenolic acid decarboxylase</fullName>
    </submittedName>
</protein>
<dbReference type="InterPro" id="IPR012674">
    <property type="entry name" value="Calycin"/>
</dbReference>
<dbReference type="SUPFAM" id="SSF50814">
    <property type="entry name" value="Lipocalins"/>
    <property type="match status" value="1"/>
</dbReference>
<evidence type="ECO:0000313" key="4">
    <source>
        <dbReference type="Proteomes" id="UP001597106"/>
    </source>
</evidence>
<name>A0ABW3GJQ9_9PROT</name>
<feature type="domain" description="MoaF-like" evidence="2">
    <location>
        <begin position="29"/>
        <end position="117"/>
    </location>
</feature>